<reference evidence="1" key="1">
    <citation type="submission" date="2022-11" db="EMBL/GenBank/DDBJ databases">
        <authorList>
            <person name="Kikuchi T."/>
        </authorList>
    </citation>
    <scope>NUCLEOTIDE SEQUENCE</scope>
    <source>
        <strain evidence="1">PS1010</strain>
    </source>
</reference>
<sequence>MTQHVGLVRNVDFVIYTRKNRFYCIKAVKDRIIMRNKGFDNIQTESFPPSISTKLPANQSNSRNRIAVIFIKLRKC</sequence>
<gene>
    <name evidence="1" type="ORF">CAMP_LOCUS11424</name>
</gene>
<dbReference type="AlphaFoldDB" id="A0A9P1IPE8"/>
<dbReference type="Proteomes" id="UP001152747">
    <property type="component" value="Unassembled WGS sequence"/>
</dbReference>
<name>A0A9P1IPE8_9PELO</name>
<proteinExistence type="predicted"/>
<organism evidence="1 2">
    <name type="scientific">Caenorhabditis angaria</name>
    <dbReference type="NCBI Taxonomy" id="860376"/>
    <lineage>
        <taxon>Eukaryota</taxon>
        <taxon>Metazoa</taxon>
        <taxon>Ecdysozoa</taxon>
        <taxon>Nematoda</taxon>
        <taxon>Chromadorea</taxon>
        <taxon>Rhabditida</taxon>
        <taxon>Rhabditina</taxon>
        <taxon>Rhabditomorpha</taxon>
        <taxon>Rhabditoidea</taxon>
        <taxon>Rhabditidae</taxon>
        <taxon>Peloderinae</taxon>
        <taxon>Caenorhabditis</taxon>
    </lineage>
</organism>
<accession>A0A9P1IPE8</accession>
<keyword evidence="2" id="KW-1185">Reference proteome</keyword>
<comment type="caution">
    <text evidence="1">The sequence shown here is derived from an EMBL/GenBank/DDBJ whole genome shotgun (WGS) entry which is preliminary data.</text>
</comment>
<dbReference type="EMBL" id="CANHGI010000004">
    <property type="protein sequence ID" value="CAI5448787.1"/>
    <property type="molecule type" value="Genomic_DNA"/>
</dbReference>
<evidence type="ECO:0000313" key="2">
    <source>
        <dbReference type="Proteomes" id="UP001152747"/>
    </source>
</evidence>
<evidence type="ECO:0000313" key="1">
    <source>
        <dbReference type="EMBL" id="CAI5448787.1"/>
    </source>
</evidence>
<protein>
    <submittedName>
        <fullName evidence="1">Uncharacterized protein</fullName>
    </submittedName>
</protein>